<dbReference type="Proteomes" id="UP001172083">
    <property type="component" value="Unassembled WGS sequence"/>
</dbReference>
<protein>
    <submittedName>
        <fullName evidence="6">TetR/AcrR family transcriptional regulator</fullName>
    </submittedName>
</protein>
<accession>A0ABT8L5N1</accession>
<dbReference type="EMBL" id="JAUJEB010000001">
    <property type="protein sequence ID" value="MDN5211533.1"/>
    <property type="molecule type" value="Genomic_DNA"/>
</dbReference>
<evidence type="ECO:0000313" key="7">
    <source>
        <dbReference type="Proteomes" id="UP001172083"/>
    </source>
</evidence>
<comment type="caution">
    <text evidence="6">The sequence shown here is derived from an EMBL/GenBank/DDBJ whole genome shotgun (WGS) entry which is preliminary data.</text>
</comment>
<name>A0ABT8L5N1_9BACT</name>
<keyword evidence="7" id="KW-1185">Reference proteome</keyword>
<dbReference type="Pfam" id="PF16925">
    <property type="entry name" value="TetR_C_13"/>
    <property type="match status" value="1"/>
</dbReference>
<dbReference type="SUPFAM" id="SSF46689">
    <property type="entry name" value="Homeodomain-like"/>
    <property type="match status" value="1"/>
</dbReference>
<dbReference type="InterPro" id="IPR001647">
    <property type="entry name" value="HTH_TetR"/>
</dbReference>
<evidence type="ECO:0000256" key="1">
    <source>
        <dbReference type="ARBA" id="ARBA00023015"/>
    </source>
</evidence>
<evidence type="ECO:0000256" key="4">
    <source>
        <dbReference type="PROSITE-ProRule" id="PRU00335"/>
    </source>
</evidence>
<evidence type="ECO:0000256" key="2">
    <source>
        <dbReference type="ARBA" id="ARBA00023125"/>
    </source>
</evidence>
<dbReference type="Pfam" id="PF00440">
    <property type="entry name" value="TetR_N"/>
    <property type="match status" value="1"/>
</dbReference>
<dbReference type="InterPro" id="IPR011075">
    <property type="entry name" value="TetR_C"/>
</dbReference>
<feature type="domain" description="HTH tetR-type" evidence="5">
    <location>
        <begin position="5"/>
        <end position="65"/>
    </location>
</feature>
<reference evidence="6" key="1">
    <citation type="submission" date="2023-06" db="EMBL/GenBank/DDBJ databases">
        <title>Genomic of Agaribacillus aureum.</title>
        <authorList>
            <person name="Wang G."/>
        </authorList>
    </citation>
    <scope>NUCLEOTIDE SEQUENCE</scope>
    <source>
        <strain evidence="6">BMA12</strain>
    </source>
</reference>
<proteinExistence type="predicted"/>
<dbReference type="InterPro" id="IPR009057">
    <property type="entry name" value="Homeodomain-like_sf"/>
</dbReference>
<dbReference type="InterPro" id="IPR036271">
    <property type="entry name" value="Tet_transcr_reg_TetR-rel_C_sf"/>
</dbReference>
<keyword evidence="3" id="KW-0804">Transcription</keyword>
<keyword evidence="1" id="KW-0805">Transcription regulation</keyword>
<feature type="DNA-binding region" description="H-T-H motif" evidence="4">
    <location>
        <begin position="28"/>
        <end position="47"/>
    </location>
</feature>
<dbReference type="Gene3D" id="1.10.357.10">
    <property type="entry name" value="Tetracycline Repressor, domain 2"/>
    <property type="match status" value="1"/>
</dbReference>
<dbReference type="PRINTS" id="PR00455">
    <property type="entry name" value="HTHTETR"/>
</dbReference>
<evidence type="ECO:0000259" key="5">
    <source>
        <dbReference type="PROSITE" id="PS50977"/>
    </source>
</evidence>
<dbReference type="SUPFAM" id="SSF48498">
    <property type="entry name" value="Tetracyclin repressor-like, C-terminal domain"/>
    <property type="match status" value="1"/>
</dbReference>
<dbReference type="PROSITE" id="PS50977">
    <property type="entry name" value="HTH_TETR_2"/>
    <property type="match status" value="1"/>
</dbReference>
<evidence type="ECO:0000256" key="3">
    <source>
        <dbReference type="ARBA" id="ARBA00023163"/>
    </source>
</evidence>
<dbReference type="PANTHER" id="PTHR47506">
    <property type="entry name" value="TRANSCRIPTIONAL REGULATORY PROTEIN"/>
    <property type="match status" value="1"/>
</dbReference>
<sequence length="197" mass="22158">MSKGIDTREKIISKSAELFNVLGYHGCSLSDIMKATNLKKGGIYNHFKNKDEIALEAFDYSFKRIQREFRKRLDLDKTPTEKLNSIIEVYAQLASVPGMEGGCPIFNTAVDASNSHPLLKQKANDAINSLKKYIDIKIKEGIASGEFRENADQTDIASLIIMTLEGALIMSRVYDHCSIDVAVKSLKDYLKDRIYKN</sequence>
<evidence type="ECO:0000313" key="6">
    <source>
        <dbReference type="EMBL" id="MDN5211533.1"/>
    </source>
</evidence>
<organism evidence="6 7">
    <name type="scientific">Agaribacillus aureus</name>
    <dbReference type="NCBI Taxonomy" id="3051825"/>
    <lineage>
        <taxon>Bacteria</taxon>
        <taxon>Pseudomonadati</taxon>
        <taxon>Bacteroidota</taxon>
        <taxon>Cytophagia</taxon>
        <taxon>Cytophagales</taxon>
        <taxon>Splendidivirgaceae</taxon>
        <taxon>Agaribacillus</taxon>
    </lineage>
</organism>
<keyword evidence="2 4" id="KW-0238">DNA-binding</keyword>
<dbReference type="PANTHER" id="PTHR47506:SF3">
    <property type="entry name" value="HTH-TYPE TRANSCRIPTIONAL REGULATOR LMRA"/>
    <property type="match status" value="1"/>
</dbReference>
<dbReference type="RefSeq" id="WP_346756865.1">
    <property type="nucleotide sequence ID" value="NZ_JAUJEB010000001.1"/>
</dbReference>
<gene>
    <name evidence="6" type="ORF">QQ020_05710</name>
</gene>